<dbReference type="PANTHER" id="PTHR10629">
    <property type="entry name" value="CYTOSINE-SPECIFIC METHYLTRANSFERASE"/>
    <property type="match status" value="1"/>
</dbReference>
<keyword evidence="1 6" id="KW-0489">Methyltransferase</keyword>
<dbReference type="GO" id="GO:0009307">
    <property type="term" value="P:DNA restriction-modification system"/>
    <property type="evidence" value="ECO:0007669"/>
    <property type="project" value="UniProtKB-KW"/>
</dbReference>
<dbReference type="PROSITE" id="PS51679">
    <property type="entry name" value="SAM_MT_C5"/>
    <property type="match status" value="1"/>
</dbReference>
<dbReference type="InterPro" id="IPR050390">
    <property type="entry name" value="C5-Methyltransferase"/>
</dbReference>
<dbReference type="InterPro" id="IPR001525">
    <property type="entry name" value="C5_MeTfrase"/>
</dbReference>
<dbReference type="GO" id="GO:0003677">
    <property type="term" value="F:DNA binding"/>
    <property type="evidence" value="ECO:0007669"/>
    <property type="project" value="TreeGrafter"/>
</dbReference>
<dbReference type="NCBIfam" id="TIGR00675">
    <property type="entry name" value="dcm"/>
    <property type="match status" value="1"/>
</dbReference>
<comment type="similarity">
    <text evidence="6 7">Belongs to the class I-like SAM-binding methyltransferase superfamily. C5-methyltransferase family.</text>
</comment>
<evidence type="ECO:0000313" key="9">
    <source>
        <dbReference type="EMBL" id="RKT47675.1"/>
    </source>
</evidence>
<dbReference type="Proteomes" id="UP000274556">
    <property type="component" value="Unassembled WGS sequence"/>
</dbReference>
<keyword evidence="4" id="KW-0680">Restriction system</keyword>
<evidence type="ECO:0000256" key="4">
    <source>
        <dbReference type="ARBA" id="ARBA00022747"/>
    </source>
</evidence>
<feature type="active site" evidence="6">
    <location>
        <position position="70"/>
    </location>
</feature>
<dbReference type="RefSeq" id="WP_120799607.1">
    <property type="nucleotide sequence ID" value="NZ_RBXL01000001.1"/>
</dbReference>
<comment type="catalytic activity">
    <reaction evidence="5 8">
        <text>a 2'-deoxycytidine in DNA + S-adenosyl-L-methionine = a 5-methyl-2'-deoxycytidine in DNA + S-adenosyl-L-homocysteine + H(+)</text>
        <dbReference type="Rhea" id="RHEA:13681"/>
        <dbReference type="Rhea" id="RHEA-COMP:11369"/>
        <dbReference type="Rhea" id="RHEA-COMP:11370"/>
        <dbReference type="ChEBI" id="CHEBI:15378"/>
        <dbReference type="ChEBI" id="CHEBI:57856"/>
        <dbReference type="ChEBI" id="CHEBI:59789"/>
        <dbReference type="ChEBI" id="CHEBI:85452"/>
        <dbReference type="ChEBI" id="CHEBI:85454"/>
        <dbReference type="EC" id="2.1.1.37"/>
    </reaction>
</comment>
<dbReference type="GO" id="GO:0044027">
    <property type="term" value="P:negative regulation of gene expression via chromosomal CpG island methylation"/>
    <property type="evidence" value="ECO:0007669"/>
    <property type="project" value="TreeGrafter"/>
</dbReference>
<keyword evidence="3 6" id="KW-0949">S-adenosyl-L-methionine</keyword>
<evidence type="ECO:0000256" key="6">
    <source>
        <dbReference type="PROSITE-ProRule" id="PRU01016"/>
    </source>
</evidence>
<evidence type="ECO:0000256" key="2">
    <source>
        <dbReference type="ARBA" id="ARBA00022679"/>
    </source>
</evidence>
<evidence type="ECO:0000256" key="3">
    <source>
        <dbReference type="ARBA" id="ARBA00022691"/>
    </source>
</evidence>
<proteinExistence type="inferred from homology"/>
<dbReference type="EC" id="2.1.1.37" evidence="8"/>
<dbReference type="Pfam" id="PF00145">
    <property type="entry name" value="DNA_methylase"/>
    <property type="match status" value="1"/>
</dbReference>
<dbReference type="InterPro" id="IPR018117">
    <property type="entry name" value="C5_DNA_meth_AS"/>
</dbReference>
<dbReference type="AlphaFoldDB" id="A0A495VGV4"/>
<accession>A0A495VGV4</accession>
<evidence type="ECO:0000256" key="7">
    <source>
        <dbReference type="RuleBase" id="RU000416"/>
    </source>
</evidence>
<name>A0A495VGV4_9GAMM</name>
<keyword evidence="2 6" id="KW-0808">Transferase</keyword>
<dbReference type="Gene3D" id="3.40.50.150">
    <property type="entry name" value="Vaccinia Virus protein VP39"/>
    <property type="match status" value="1"/>
</dbReference>
<dbReference type="PANTHER" id="PTHR10629:SF50">
    <property type="entry name" value="DNA (CYTOSINE-5)-METHYLTRANSFERASE CMT3"/>
    <property type="match status" value="1"/>
</dbReference>
<evidence type="ECO:0000256" key="8">
    <source>
        <dbReference type="RuleBase" id="RU000417"/>
    </source>
</evidence>
<dbReference type="EMBL" id="RBXL01000001">
    <property type="protein sequence ID" value="RKT47675.1"/>
    <property type="molecule type" value="Genomic_DNA"/>
</dbReference>
<dbReference type="PRINTS" id="PR00105">
    <property type="entry name" value="C5METTRFRASE"/>
</dbReference>
<evidence type="ECO:0000313" key="10">
    <source>
        <dbReference type="Proteomes" id="UP000274556"/>
    </source>
</evidence>
<dbReference type="SUPFAM" id="SSF53335">
    <property type="entry name" value="S-adenosyl-L-methionine-dependent methyltransferases"/>
    <property type="match status" value="1"/>
</dbReference>
<dbReference type="GO" id="GO:0032259">
    <property type="term" value="P:methylation"/>
    <property type="evidence" value="ECO:0007669"/>
    <property type="project" value="UniProtKB-KW"/>
</dbReference>
<reference evidence="9 10" key="1">
    <citation type="submission" date="2018-10" db="EMBL/GenBank/DDBJ databases">
        <title>Genomic Encyclopedia of Archaeal and Bacterial Type Strains, Phase II (KMG-II): from individual species to whole genera.</title>
        <authorList>
            <person name="Goeker M."/>
        </authorList>
    </citation>
    <scope>NUCLEOTIDE SEQUENCE [LARGE SCALE GENOMIC DNA]</scope>
    <source>
        <strain evidence="9 10">DSM 235</strain>
    </source>
</reference>
<dbReference type="OrthoDB" id="9813719at2"/>
<gene>
    <name evidence="9" type="ORF">BDD21_5279</name>
</gene>
<dbReference type="PROSITE" id="PS00094">
    <property type="entry name" value="C5_MTASE_1"/>
    <property type="match status" value="1"/>
</dbReference>
<dbReference type="InterPro" id="IPR029063">
    <property type="entry name" value="SAM-dependent_MTases_sf"/>
</dbReference>
<protein>
    <recommendedName>
        <fullName evidence="8">Cytosine-specific methyltransferase</fullName>
        <ecNumber evidence="8">2.1.1.37</ecNumber>
    </recommendedName>
</protein>
<organism evidence="9 10">
    <name type="scientific">Thiocapsa rosea</name>
    <dbReference type="NCBI Taxonomy" id="69360"/>
    <lineage>
        <taxon>Bacteria</taxon>
        <taxon>Pseudomonadati</taxon>
        <taxon>Pseudomonadota</taxon>
        <taxon>Gammaproteobacteria</taxon>
        <taxon>Chromatiales</taxon>
        <taxon>Chromatiaceae</taxon>
        <taxon>Thiocapsa</taxon>
    </lineage>
</organism>
<dbReference type="GO" id="GO:0003886">
    <property type="term" value="F:DNA (cytosine-5-)-methyltransferase activity"/>
    <property type="evidence" value="ECO:0007669"/>
    <property type="project" value="UniProtKB-EC"/>
</dbReference>
<comment type="caution">
    <text evidence="9">The sequence shown here is derived from an EMBL/GenBank/DDBJ whole genome shotgun (WGS) entry which is preliminary data.</text>
</comment>
<evidence type="ECO:0000256" key="5">
    <source>
        <dbReference type="ARBA" id="ARBA00047422"/>
    </source>
</evidence>
<keyword evidence="10" id="KW-1185">Reference proteome</keyword>
<evidence type="ECO:0000256" key="1">
    <source>
        <dbReference type="ARBA" id="ARBA00022603"/>
    </source>
</evidence>
<sequence>MKVAGLFSGIGGLELPFRARGAHTALLCDSWDASRSVLAARFPEVPLIEDVRTLDALPRGVDVVTAGFPCTDLSQAGRTAGIKGEASGLVAHVFRLLRHHDVEWLVLENVRNMLVLDRGRAMSYLVSELEQLGFRWAYRLVDSRFTGVPQRRHRVILMHAVASNRYQTDSPCGGLTSSLSRVSFSHWRLKDLVEDIIGQAISRDRIGWAHLEAD</sequence>